<dbReference type="RefSeq" id="WP_207362858.1">
    <property type="nucleotide sequence ID" value="NZ_JAFMYV010000001.1"/>
</dbReference>
<dbReference type="AlphaFoldDB" id="A0A939GAH7"/>
<accession>A0A939GAH7</accession>
<evidence type="ECO:0000256" key="1">
    <source>
        <dbReference type="ARBA" id="ARBA00022729"/>
    </source>
</evidence>
<evidence type="ECO:0000256" key="2">
    <source>
        <dbReference type="SAM" id="MobiDB-lite"/>
    </source>
</evidence>
<dbReference type="InterPro" id="IPR008963">
    <property type="entry name" value="Purple_acid_Pase-like_N"/>
</dbReference>
<evidence type="ECO:0000313" key="6">
    <source>
        <dbReference type="EMBL" id="MBO0935299.1"/>
    </source>
</evidence>
<dbReference type="SUPFAM" id="SSF56300">
    <property type="entry name" value="Metallo-dependent phosphatases"/>
    <property type="match status" value="1"/>
</dbReference>
<dbReference type="EMBL" id="JAFMYV010000001">
    <property type="protein sequence ID" value="MBO0935299.1"/>
    <property type="molecule type" value="Genomic_DNA"/>
</dbReference>
<evidence type="ECO:0000259" key="5">
    <source>
        <dbReference type="Pfam" id="PF16656"/>
    </source>
</evidence>
<evidence type="ECO:0000259" key="4">
    <source>
        <dbReference type="Pfam" id="PF00149"/>
    </source>
</evidence>
<name>A0A939GAH7_9BACT</name>
<organism evidence="6 7">
    <name type="scientific">Fibrella rubiginis</name>
    <dbReference type="NCBI Taxonomy" id="2817060"/>
    <lineage>
        <taxon>Bacteria</taxon>
        <taxon>Pseudomonadati</taxon>
        <taxon>Bacteroidota</taxon>
        <taxon>Cytophagia</taxon>
        <taxon>Cytophagales</taxon>
        <taxon>Spirosomataceae</taxon>
        <taxon>Fibrella</taxon>
    </lineage>
</organism>
<sequence>MKPSLLLIGALWLISTSTFAQSTQTLIQSGAAWKYYDTGAAPASPAWKGGSTFDEAAWKEGISQLGYGNDGERTLVSYGPDPLKKYITTYFRKTVSVPNVSGTFTMTYKRDDGIVIYINGTELKREYMPAGDISYSTLASLIPESEEPLWKTVAVPLSMLRAGDNVIAAEVHQVSSTSSDIRFDLELRRQTQEVMIRDFTSPAQSTSLVLGPYLQRYSDDPTLVILSGKRSMTIRWSTNAPVNGRVLYKTATGSQMATPYKAPKAYDQYQNLLPGSTQATLYDYSVTLNNLEPGTPYSYTIESGDLSRGDATYYFKTAPDPIAGYSKKTRMWVLGDFGKGGTAQKNVRDGFNKYIQDNAANEADKYIDLWLWLGDNAYGWGLTEQYQEKVFDVYDGRNDAAQRIMRQTPIFATPGNHDYHDGGITSDWQTVTQQHRKDHSSNHYYDVVNNLTAGDAAGVHSGKEEYYSFDHNNIHFVSLDSYGYQMNEDSVFKSNGVQLAWLKTDLEKVKKDSRIKWTIVFLHHPPYSVGEHNSDDETNNPEMAAVRKKLLPILETYGVDLVLTGHSHTYQRSWPIRGHQGLSTTFNRSTMAAPLAKLSLGSNEAGLYECSDLSLIYAKPYSGSNYIVHVVNGSGGSADAGTSTHPAMQNSKYVAGSMYIEVEGNRLDARFIDGDGLVRDQFKIVKDDNVFTIPLTDGTTRQPDCECTDAAGFTHYVQRTPAGSTNLLLSIRKNGKNIGTVGDGTFNLQLKGTPGVSTISANYPTNYVRSTIPSQLSGVWTTMNRFWALTPTVELSGTSQVTVRHYYKEVDKVSLMRNGVGPAIAYRITNDNTAYTPDPATGHASIPKATAYNKSGAWLYDYGTMQDGGLGSWYAKYGTEVPNLAYWFAKWDQERPASSIETWNSRYIGKGNYQSEIVVGRLRGGGGLGGYNGSANPTGTQALLTTGSYWTYLAKGRAPGNNWNGTNPATPFDDAEWSKDPDNGPVPASPFGYSPNYEDGERTRVPACGQEPCTVKWWTTYFRARILLNDVPSYYNFTHYIINYKRDDGIVIYINGKEVKRDNMPLGTINYDTPASGPVANESEWQTIVIPNDGQYFKPGQYNLIAAEVHQTADQNGQATSSDMHFDLEVFRTADVVSSSARLATERVSRPEEYKVEAFPNPTSDGSVSFSPALPYQSYMLTDIQGRIVTQATSSGTLEKLDLSGLQPGLYILVSQGEYGIRTFKLVRN</sequence>
<feature type="region of interest" description="Disordered" evidence="2">
    <location>
        <begin position="962"/>
        <end position="984"/>
    </location>
</feature>
<feature type="signal peptide" evidence="3">
    <location>
        <begin position="1"/>
        <end position="20"/>
    </location>
</feature>
<dbReference type="Pfam" id="PF00149">
    <property type="entry name" value="Metallophos"/>
    <property type="match status" value="1"/>
</dbReference>
<dbReference type="PANTHER" id="PTHR45867:SF3">
    <property type="entry name" value="ACID PHOSPHATASE TYPE 7"/>
    <property type="match status" value="1"/>
</dbReference>
<evidence type="ECO:0000256" key="3">
    <source>
        <dbReference type="SAM" id="SignalP"/>
    </source>
</evidence>
<dbReference type="NCBIfam" id="TIGR04183">
    <property type="entry name" value="Por_Secre_tail"/>
    <property type="match status" value="1"/>
</dbReference>
<dbReference type="Pfam" id="PF16656">
    <property type="entry name" value="Pur_ac_phosph_N"/>
    <property type="match status" value="1"/>
</dbReference>
<dbReference type="PANTHER" id="PTHR45867">
    <property type="entry name" value="PURPLE ACID PHOSPHATASE"/>
    <property type="match status" value="1"/>
</dbReference>
<dbReference type="Gene3D" id="3.60.21.10">
    <property type="match status" value="1"/>
</dbReference>
<keyword evidence="7" id="KW-1185">Reference proteome</keyword>
<dbReference type="GO" id="GO:0046872">
    <property type="term" value="F:metal ion binding"/>
    <property type="evidence" value="ECO:0007669"/>
    <property type="project" value="InterPro"/>
</dbReference>
<dbReference type="InterPro" id="IPR015914">
    <property type="entry name" value="PAPs_N"/>
</dbReference>
<dbReference type="SUPFAM" id="SSF49363">
    <property type="entry name" value="Purple acid phosphatase, N-terminal domain"/>
    <property type="match status" value="1"/>
</dbReference>
<dbReference type="Proteomes" id="UP000664034">
    <property type="component" value="Unassembled WGS sequence"/>
</dbReference>
<dbReference type="InterPro" id="IPR004843">
    <property type="entry name" value="Calcineurin-like_PHP"/>
</dbReference>
<dbReference type="GO" id="GO:0003993">
    <property type="term" value="F:acid phosphatase activity"/>
    <property type="evidence" value="ECO:0007669"/>
    <property type="project" value="InterPro"/>
</dbReference>
<keyword evidence="1 3" id="KW-0732">Signal</keyword>
<dbReference type="InterPro" id="IPR029052">
    <property type="entry name" value="Metallo-depent_PP-like"/>
</dbReference>
<gene>
    <name evidence="6" type="ORF">J2I47_01935</name>
</gene>
<feature type="domain" description="Purple acid phosphatase N-terminal" evidence="5">
    <location>
        <begin position="229"/>
        <end position="317"/>
    </location>
</feature>
<feature type="chain" id="PRO_5036761445" evidence="3">
    <location>
        <begin position="21"/>
        <end position="1229"/>
    </location>
</feature>
<feature type="domain" description="Calcineurin-like phosphoesterase" evidence="4">
    <location>
        <begin position="330"/>
        <end position="570"/>
    </location>
</feature>
<reference evidence="6" key="1">
    <citation type="submission" date="2021-03" db="EMBL/GenBank/DDBJ databases">
        <title>Fibrella sp. HMF5335 genome sequencing and assembly.</title>
        <authorList>
            <person name="Kang H."/>
            <person name="Kim H."/>
            <person name="Bae S."/>
            <person name="Joh K."/>
        </authorList>
    </citation>
    <scope>NUCLEOTIDE SEQUENCE</scope>
    <source>
        <strain evidence="6">HMF5335</strain>
    </source>
</reference>
<proteinExistence type="predicted"/>
<dbReference type="InterPro" id="IPR026444">
    <property type="entry name" value="Secre_tail"/>
</dbReference>
<dbReference type="Gene3D" id="2.60.40.380">
    <property type="entry name" value="Purple acid phosphatase-like, N-terminal"/>
    <property type="match status" value="1"/>
</dbReference>
<dbReference type="Gene3D" id="2.60.120.260">
    <property type="entry name" value="Galactose-binding domain-like"/>
    <property type="match status" value="2"/>
</dbReference>
<comment type="caution">
    <text evidence="6">The sequence shown here is derived from an EMBL/GenBank/DDBJ whole genome shotgun (WGS) entry which is preliminary data.</text>
</comment>
<protein>
    <submittedName>
        <fullName evidence="6">Metallophosphoesterase</fullName>
    </submittedName>
</protein>
<evidence type="ECO:0000313" key="7">
    <source>
        <dbReference type="Proteomes" id="UP000664034"/>
    </source>
</evidence>